<dbReference type="PANTHER" id="PTHR19372">
    <property type="entry name" value="SULFITE REDUCTASE"/>
    <property type="match status" value="1"/>
</dbReference>
<feature type="compositionally biased region" description="Basic and acidic residues" evidence="1">
    <location>
        <begin position="503"/>
        <end position="525"/>
    </location>
</feature>
<feature type="domain" description="Moybdenum cofactor oxidoreductase dimerisation" evidence="4">
    <location>
        <begin position="426"/>
        <end position="513"/>
    </location>
</feature>
<dbReference type="Pfam" id="PF00174">
    <property type="entry name" value="Oxidored_molyb"/>
    <property type="match status" value="1"/>
</dbReference>
<evidence type="ECO:0000256" key="1">
    <source>
        <dbReference type="SAM" id="MobiDB-lite"/>
    </source>
</evidence>
<evidence type="ECO:0000313" key="5">
    <source>
        <dbReference type="EMBL" id="MFC4358136.1"/>
    </source>
</evidence>
<dbReference type="Proteomes" id="UP001595921">
    <property type="component" value="Unassembled WGS sequence"/>
</dbReference>
<gene>
    <name evidence="5" type="ORF">ACFO0N_09265</name>
</gene>
<keyword evidence="2" id="KW-0812">Transmembrane</keyword>
<keyword evidence="2" id="KW-0472">Membrane</keyword>
<dbReference type="RefSeq" id="WP_267624286.1">
    <property type="nucleotide sequence ID" value="NZ_JAODIW010000008.1"/>
</dbReference>
<accession>A0ABD5PB87</accession>
<evidence type="ECO:0000259" key="4">
    <source>
        <dbReference type="Pfam" id="PF03404"/>
    </source>
</evidence>
<feature type="domain" description="Oxidoreductase molybdopterin-binding" evidence="3">
    <location>
        <begin position="261"/>
        <end position="404"/>
    </location>
</feature>
<dbReference type="InterPro" id="IPR005066">
    <property type="entry name" value="MoCF_OxRdtse_dimer"/>
</dbReference>
<keyword evidence="6" id="KW-1185">Reference proteome</keyword>
<dbReference type="PANTHER" id="PTHR19372:SF7">
    <property type="entry name" value="SULFITE OXIDASE, MITOCHONDRIAL"/>
    <property type="match status" value="1"/>
</dbReference>
<keyword evidence="2" id="KW-1133">Transmembrane helix</keyword>
<dbReference type="InterPro" id="IPR000572">
    <property type="entry name" value="OxRdtase_Mopterin-bd_dom"/>
</dbReference>
<name>A0ABD5PB87_9EURY</name>
<feature type="transmembrane region" description="Helical" evidence="2">
    <location>
        <begin position="176"/>
        <end position="195"/>
    </location>
</feature>
<dbReference type="InterPro" id="IPR014756">
    <property type="entry name" value="Ig_E-set"/>
</dbReference>
<dbReference type="SUPFAM" id="SSF81296">
    <property type="entry name" value="E set domains"/>
    <property type="match status" value="1"/>
</dbReference>
<evidence type="ECO:0000313" key="6">
    <source>
        <dbReference type="Proteomes" id="UP001595921"/>
    </source>
</evidence>
<evidence type="ECO:0000256" key="2">
    <source>
        <dbReference type="SAM" id="Phobius"/>
    </source>
</evidence>
<organism evidence="5 6">
    <name type="scientific">Halobium salinum</name>
    <dbReference type="NCBI Taxonomy" id="1364940"/>
    <lineage>
        <taxon>Archaea</taxon>
        <taxon>Methanobacteriati</taxon>
        <taxon>Methanobacteriota</taxon>
        <taxon>Stenosarchaea group</taxon>
        <taxon>Halobacteria</taxon>
        <taxon>Halobacteriales</taxon>
        <taxon>Haloferacaceae</taxon>
        <taxon>Halobium</taxon>
    </lineage>
</organism>
<comment type="caution">
    <text evidence="5">The sequence shown here is derived from an EMBL/GenBank/DDBJ whole genome shotgun (WGS) entry which is preliminary data.</text>
</comment>
<proteinExistence type="predicted"/>
<evidence type="ECO:0000259" key="3">
    <source>
        <dbReference type="Pfam" id="PF00174"/>
    </source>
</evidence>
<reference evidence="5 6" key="1">
    <citation type="journal article" date="2019" name="Int. J. Syst. Evol. Microbiol.">
        <title>The Global Catalogue of Microorganisms (GCM) 10K type strain sequencing project: providing services to taxonomists for standard genome sequencing and annotation.</title>
        <authorList>
            <consortium name="The Broad Institute Genomics Platform"/>
            <consortium name="The Broad Institute Genome Sequencing Center for Infectious Disease"/>
            <person name="Wu L."/>
            <person name="Ma J."/>
        </authorList>
    </citation>
    <scope>NUCLEOTIDE SEQUENCE [LARGE SCALE GENOMIC DNA]</scope>
    <source>
        <strain evidence="5 6">CGMCC 1.12553</strain>
    </source>
</reference>
<dbReference type="InterPro" id="IPR036374">
    <property type="entry name" value="OxRdtase_Mopterin-bd_sf"/>
</dbReference>
<feature type="transmembrane region" description="Helical" evidence="2">
    <location>
        <begin position="111"/>
        <end position="129"/>
    </location>
</feature>
<dbReference type="Pfam" id="PF03404">
    <property type="entry name" value="Mo-co_dimer"/>
    <property type="match status" value="1"/>
</dbReference>
<dbReference type="AlphaFoldDB" id="A0ABD5PB87"/>
<protein>
    <submittedName>
        <fullName evidence="5">Molybdopterin-dependent oxidoreductase</fullName>
    </submittedName>
</protein>
<dbReference type="Gene3D" id="3.90.420.10">
    <property type="entry name" value="Oxidoreductase, molybdopterin-binding domain"/>
    <property type="match status" value="1"/>
</dbReference>
<dbReference type="SUPFAM" id="SSF56524">
    <property type="entry name" value="Oxidoreductase molybdopterin-binding domain"/>
    <property type="match status" value="1"/>
</dbReference>
<feature type="transmembrane region" description="Helical" evidence="2">
    <location>
        <begin position="135"/>
        <end position="155"/>
    </location>
</feature>
<dbReference type="Gene3D" id="2.60.40.650">
    <property type="match status" value="1"/>
</dbReference>
<sequence length="540" mass="55793">MFPRSPRRARRAATVLFAFAAGFAGVLGSYLAVGLRPTFVASPVSSALVRVMPDAVVRFAIVTLTDFGRSLGIDHLGATANLLLAVLLAAAALGGLGVAGLLLGGRRSRPLAGVVVGSLLVAVSALLVTGSAASAVGAGAAAGALLVTGVALLGSTAEGGTPAASATGVSDGRRRTLGALATAFVGTVAGVSLFGRGDGAGAGAAAGGSESGDGNDALPIDTGTTSRLLDEAESRAFDVGGLEGLVSGDDFYTVDINNADPDVAAADWSLSVTGAVANAYELSYDDLLDRETVHEFVTLRCVSDRLNGRKMDTDLWSGVSAEALLDEADPQGEYVVLRAADGYYEEFPLSAFEGGLLAFAKGGETLPRKHGYPLRALVLGHWGEVNVKWLTEIEIHEEPVTGFWEKKGWHGTGPVETVAKLHGVERGEGTMTVAGHAYAGTRGIERVEVSTDGGDSWSEATLSERLPAGTGRSPEAKHAADAWRQWRYEYEKPDDTHEVVVRAVDGEGDRQPKGDGEAPDGDRKPFPSGATGWVSKTLEP</sequence>
<feature type="transmembrane region" description="Helical" evidence="2">
    <location>
        <begin position="82"/>
        <end position="104"/>
    </location>
</feature>
<feature type="region of interest" description="Disordered" evidence="1">
    <location>
        <begin position="503"/>
        <end position="540"/>
    </location>
</feature>
<dbReference type="EMBL" id="JBHSDS010000006">
    <property type="protein sequence ID" value="MFC4358136.1"/>
    <property type="molecule type" value="Genomic_DNA"/>
</dbReference>